<gene>
    <name evidence="1" type="ORF">METZ01_LOCUS350480</name>
</gene>
<accession>A0A382RJ21</accession>
<sequence length="35" mass="4218">SHLISEHSSMYMQTTELTTIKYPTRFISHIEGEYW</sequence>
<dbReference type="EMBL" id="UINC01122050">
    <property type="protein sequence ID" value="SVC97626.1"/>
    <property type="molecule type" value="Genomic_DNA"/>
</dbReference>
<evidence type="ECO:0000313" key="1">
    <source>
        <dbReference type="EMBL" id="SVC97626.1"/>
    </source>
</evidence>
<name>A0A382RJ21_9ZZZZ</name>
<proteinExistence type="predicted"/>
<protein>
    <submittedName>
        <fullName evidence="1">Uncharacterized protein</fullName>
    </submittedName>
</protein>
<reference evidence="1" key="1">
    <citation type="submission" date="2018-05" db="EMBL/GenBank/DDBJ databases">
        <authorList>
            <person name="Lanie J.A."/>
            <person name="Ng W.-L."/>
            <person name="Kazmierczak K.M."/>
            <person name="Andrzejewski T.M."/>
            <person name="Davidsen T.M."/>
            <person name="Wayne K.J."/>
            <person name="Tettelin H."/>
            <person name="Glass J.I."/>
            <person name="Rusch D."/>
            <person name="Podicherti R."/>
            <person name="Tsui H.-C.T."/>
            <person name="Winkler M.E."/>
        </authorList>
    </citation>
    <scope>NUCLEOTIDE SEQUENCE</scope>
</reference>
<organism evidence="1">
    <name type="scientific">marine metagenome</name>
    <dbReference type="NCBI Taxonomy" id="408172"/>
    <lineage>
        <taxon>unclassified sequences</taxon>
        <taxon>metagenomes</taxon>
        <taxon>ecological metagenomes</taxon>
    </lineage>
</organism>
<feature type="non-terminal residue" evidence="1">
    <location>
        <position position="1"/>
    </location>
</feature>
<dbReference type="AlphaFoldDB" id="A0A382RJ21"/>